<accession>A0ABT1T8Q8</accession>
<feature type="signal peptide" evidence="1">
    <location>
        <begin position="1"/>
        <end position="20"/>
    </location>
</feature>
<sequence>MIKIYSFVLVMCMISLKGLAQTPDSTLKPSTVKTLSDVQYNALLKGEDVYNMGLVADLNKYPSADKALKYKKELDLSPTQVAALTKIDTELKRKKIEMGNFIITNETKLDALFRAKKINESTLIFYTNRYGLYQGELRNSILNAALNTNNLLSPQQVNKLHALKNHN</sequence>
<evidence type="ECO:0000256" key="1">
    <source>
        <dbReference type="SAM" id="SignalP"/>
    </source>
</evidence>
<gene>
    <name evidence="2" type="ORF">NPE20_23655</name>
</gene>
<keyword evidence="1" id="KW-0732">Signal</keyword>
<dbReference type="EMBL" id="JANHOH010000010">
    <property type="protein sequence ID" value="MCQ6960991.1"/>
    <property type="molecule type" value="Genomic_DNA"/>
</dbReference>
<organism evidence="2 3">
    <name type="scientific">Mucilaginibacter aquariorum</name>
    <dbReference type="NCBI Taxonomy" id="2967225"/>
    <lineage>
        <taxon>Bacteria</taxon>
        <taxon>Pseudomonadati</taxon>
        <taxon>Bacteroidota</taxon>
        <taxon>Sphingobacteriia</taxon>
        <taxon>Sphingobacteriales</taxon>
        <taxon>Sphingobacteriaceae</taxon>
        <taxon>Mucilaginibacter</taxon>
    </lineage>
</organism>
<dbReference type="Gene3D" id="1.20.120.1490">
    <property type="match status" value="1"/>
</dbReference>
<evidence type="ECO:0008006" key="4">
    <source>
        <dbReference type="Google" id="ProtNLM"/>
    </source>
</evidence>
<feature type="chain" id="PRO_5046428316" description="DUF4142 domain-containing protein" evidence="1">
    <location>
        <begin position="21"/>
        <end position="167"/>
    </location>
</feature>
<dbReference type="Proteomes" id="UP001204376">
    <property type="component" value="Unassembled WGS sequence"/>
</dbReference>
<proteinExistence type="predicted"/>
<reference evidence="2 3" key="1">
    <citation type="submission" date="2022-07" db="EMBL/GenBank/DDBJ databases">
        <title>Mucilaginibacter sp. JC4.</title>
        <authorList>
            <person name="Le V."/>
            <person name="Ko S.-R."/>
            <person name="Ahn C.-Y."/>
            <person name="Oh H.-M."/>
        </authorList>
    </citation>
    <scope>NUCLEOTIDE SEQUENCE [LARGE SCALE GENOMIC DNA]</scope>
    <source>
        <strain evidence="2 3">JC4</strain>
    </source>
</reference>
<evidence type="ECO:0000313" key="3">
    <source>
        <dbReference type="Proteomes" id="UP001204376"/>
    </source>
</evidence>
<dbReference type="RefSeq" id="WP_256541157.1">
    <property type="nucleotide sequence ID" value="NZ_JANHOH010000010.1"/>
</dbReference>
<protein>
    <recommendedName>
        <fullName evidence="4">DUF4142 domain-containing protein</fullName>
    </recommendedName>
</protein>
<name>A0ABT1T8Q8_9SPHI</name>
<comment type="caution">
    <text evidence="2">The sequence shown here is derived from an EMBL/GenBank/DDBJ whole genome shotgun (WGS) entry which is preliminary data.</text>
</comment>
<evidence type="ECO:0000313" key="2">
    <source>
        <dbReference type="EMBL" id="MCQ6960991.1"/>
    </source>
</evidence>
<keyword evidence="3" id="KW-1185">Reference proteome</keyword>